<dbReference type="PANTHER" id="PTHR45887">
    <property type="entry name" value="TRANSLATION INITIATION FACTOR EIF-2B SUBUNIT EPSILON"/>
    <property type="match status" value="1"/>
</dbReference>
<dbReference type="SUPFAM" id="SSF48371">
    <property type="entry name" value="ARM repeat"/>
    <property type="match status" value="1"/>
</dbReference>
<evidence type="ECO:0000313" key="2">
    <source>
        <dbReference type="Proteomes" id="UP000695022"/>
    </source>
</evidence>
<gene>
    <name evidence="3" type="primary">LOC106815574</name>
</gene>
<dbReference type="InterPro" id="IPR003307">
    <property type="entry name" value="W2_domain"/>
</dbReference>
<evidence type="ECO:0000259" key="1">
    <source>
        <dbReference type="PROSITE" id="PS51363"/>
    </source>
</evidence>
<dbReference type="RefSeq" id="XP_014675528.1">
    <property type="nucleotide sequence ID" value="XM_014820042.1"/>
</dbReference>
<name>A0ABM1ETK7_PRICU</name>
<sequence>MPILYLSEIDQTKEKLMSVLEDRRLSFLYPMLMVQQKMSRAIETDPNPTSIYKWIKDNVNSKMHTTPVFINVLTTSLLKYITSLTTLGDGVDPQQPPEKTTQEQEKELVDRLKPVLQLMIHDYPNLQLVALYALQVHCYQNQFPKGMLLRMFMYFYDMEIVEEEVFLRWKEDITDVYPGKGKGLFQVNQWLTWLEEAEEEEEDEGSDPE</sequence>
<dbReference type="InterPro" id="IPR051956">
    <property type="entry name" value="eIF2B_epsilon"/>
</dbReference>
<dbReference type="SMART" id="SM00515">
    <property type="entry name" value="eIF5C"/>
    <property type="match status" value="1"/>
</dbReference>
<dbReference type="InterPro" id="IPR016024">
    <property type="entry name" value="ARM-type_fold"/>
</dbReference>
<dbReference type="Pfam" id="PF02020">
    <property type="entry name" value="W2"/>
    <property type="match status" value="1"/>
</dbReference>
<dbReference type="GeneID" id="106815574"/>
<organism evidence="2 3">
    <name type="scientific">Priapulus caudatus</name>
    <name type="common">Priapulid worm</name>
    <dbReference type="NCBI Taxonomy" id="37621"/>
    <lineage>
        <taxon>Eukaryota</taxon>
        <taxon>Metazoa</taxon>
        <taxon>Ecdysozoa</taxon>
        <taxon>Scalidophora</taxon>
        <taxon>Priapulida</taxon>
        <taxon>Priapulimorpha</taxon>
        <taxon>Priapulimorphida</taxon>
        <taxon>Priapulidae</taxon>
        <taxon>Priapulus</taxon>
    </lineage>
</organism>
<proteinExistence type="predicted"/>
<dbReference type="PANTHER" id="PTHR45887:SF1">
    <property type="entry name" value="TRANSLATION INITIATION FACTOR EIF-2B SUBUNIT EPSILON"/>
    <property type="match status" value="1"/>
</dbReference>
<dbReference type="CDD" id="cd11559">
    <property type="entry name" value="W2_eIF4G1_like"/>
    <property type="match status" value="1"/>
</dbReference>
<dbReference type="Proteomes" id="UP000695022">
    <property type="component" value="Unplaced"/>
</dbReference>
<dbReference type="Gene3D" id="1.25.40.180">
    <property type="match status" value="1"/>
</dbReference>
<reference evidence="3" key="1">
    <citation type="submission" date="2025-08" db="UniProtKB">
        <authorList>
            <consortium name="RefSeq"/>
        </authorList>
    </citation>
    <scope>IDENTIFICATION</scope>
</reference>
<accession>A0ABM1ETK7</accession>
<keyword evidence="2" id="KW-1185">Reference proteome</keyword>
<dbReference type="PROSITE" id="PS51363">
    <property type="entry name" value="W2"/>
    <property type="match status" value="1"/>
</dbReference>
<evidence type="ECO:0000313" key="3">
    <source>
        <dbReference type="RefSeq" id="XP_014675528.1"/>
    </source>
</evidence>
<feature type="domain" description="W2" evidence="1">
    <location>
        <begin position="24"/>
        <end position="204"/>
    </location>
</feature>
<protein>
    <submittedName>
        <fullName evidence="3">Eukaryotic translation initiation factor 4 gamma 2-like</fullName>
    </submittedName>
</protein>